<name>A0ACC3Z829_COLTU</name>
<sequence length="1324" mass="147802">MDPLSIAASAAALAGSAAGLSVWLYELVNNIKNVDSKLSDLSKEVAQLSGLLTSVEKTVKQCQTQALTLAHLDQHMWEQIENTLADCQSNIDGLDRLLIKLSNEYDTEGKIFSRLLKKPSMHFHFTIHKDEVQDYTNKIVKSNCAMQTTLAVVSVSLNFRANVSQESLFQELHKLKGLVEESLRTANRQEIISDPSSARQSRNLERLAKAAKKFHTNASSTASTCYAPERRSSSAWGGSEIGSLSDLQRERIERWNDSNELATVDESTEDSMTEATGSGHGDTSTTFTVPDDEDRSQNHDKQAEQPIIEEDDSDDESDVDLDFLRNFEELAYASFVSQNYSKAEQCLRMAVERSTGDFTGDSNFKQLKMQLALCCCLQEKWDHATGIITSLPKAKSADNLPVLDLLQAIAIANMNGGRLDDAFNTCKTVLQGKKKVFGRRSPQYHECLWLFATIYDKRGHALEAEAVRHSLPRGWKPANEEVLSSPTKYLLGHETLVRSIFSIRDEEHLDFSQQADRDQLEGVEPIRSLEPDSEVIYSGHWKTLVPKEAQTGLRRAEQEDRRGVQIEETDTGKEFVVQSVPGITFHLLPTQSSSNEAGFLGYAYPPVTPPDMTLHENLTQDHIHPTSRDSPAMQMPLQEQSLNYLRAPQSTLPQRPISPKKHGISRSVDLDVEKAGPSSGSSGVPPSIPLRSASQRVSSTKTPFTEHLNELSRSHTQRYRPVRREEVVPEPLLDFQQFKRQNRGYDEKGKAVAGASTDLGLKPTKSINRPLGHTRLIAKVEQAQARSNSVRRRPGNLAPLEEHSPSRPTYIEEAAGELGEEAYSTLEVLPISSPNQEHSNWPGPFSPTWGSTQQIRRIKSYNEIQFMDTPRMRWTVQKDICNIGEARPASQLFSLKKFTPNPGACFVGISSCVKSTSSLALSMGGSGTTICQLQAQTKPDVVPQTPTLGMRDLFRRANLYSRKESPLTDDSGYTVHLAAPRDWANDYPISNTTTQKAQLIGDKKELLADCSSITRRFESEIARIVCREQMLSPFGATSSLRIDMEGLVYALPDFLIRMLWDSYTGELEKSTLMQHAKVIPQSHAIVQYYLDSGELYPESDGLSSNVLVLNCDEKLVECIPYFLDAISPDYAEMGESVACYMAELAGSNHAQAQFAKLVAEQLKLTVREMRRRLDDSAVEDIIQSCCDQFQQKILPEFDNDGREWKVEFEMPSGIPGLQQGRLKFTSAEIWRCFMPSVAMIEEMLEATAHKISRMDVEVSHVLLAGPYSKSKYLRRQLENKLSYLRREGKGAFKLCHSSEGDDICVLGALSHAIGSCQGPERSQP</sequence>
<accession>A0ACC3Z829</accession>
<reference evidence="1 2" key="1">
    <citation type="journal article" date="2020" name="Phytopathology">
        <title>Genome Sequence Resources of Colletotrichum truncatum, C. plurivorum, C. musicola, and C. sojae: Four Species Pathogenic to Soybean (Glycine max).</title>
        <authorList>
            <person name="Rogerio F."/>
            <person name="Boufleur T.R."/>
            <person name="Ciampi-Guillardi M."/>
            <person name="Sukno S.A."/>
            <person name="Thon M.R."/>
            <person name="Massola Junior N.S."/>
            <person name="Baroncelli R."/>
        </authorList>
    </citation>
    <scope>NUCLEOTIDE SEQUENCE [LARGE SCALE GENOMIC DNA]</scope>
    <source>
        <strain evidence="1 2">CMES1059</strain>
    </source>
</reference>
<evidence type="ECO:0000313" key="1">
    <source>
        <dbReference type="EMBL" id="KAL0940242.1"/>
    </source>
</evidence>
<keyword evidence="2" id="KW-1185">Reference proteome</keyword>
<organism evidence="1 2">
    <name type="scientific">Colletotrichum truncatum</name>
    <name type="common">Anthracnose fungus</name>
    <name type="synonym">Colletotrichum capsici</name>
    <dbReference type="NCBI Taxonomy" id="5467"/>
    <lineage>
        <taxon>Eukaryota</taxon>
        <taxon>Fungi</taxon>
        <taxon>Dikarya</taxon>
        <taxon>Ascomycota</taxon>
        <taxon>Pezizomycotina</taxon>
        <taxon>Sordariomycetes</taxon>
        <taxon>Hypocreomycetidae</taxon>
        <taxon>Glomerellales</taxon>
        <taxon>Glomerellaceae</taxon>
        <taxon>Colletotrichum</taxon>
        <taxon>Colletotrichum truncatum species complex</taxon>
    </lineage>
</organism>
<gene>
    <name evidence="1" type="ORF">CTRU02_203005</name>
</gene>
<evidence type="ECO:0000313" key="2">
    <source>
        <dbReference type="Proteomes" id="UP000805649"/>
    </source>
</evidence>
<proteinExistence type="predicted"/>
<protein>
    <submittedName>
        <fullName evidence="1">Hsp70 family protein</fullName>
    </submittedName>
</protein>
<dbReference type="EMBL" id="VUJX02000002">
    <property type="protein sequence ID" value="KAL0940242.1"/>
    <property type="molecule type" value="Genomic_DNA"/>
</dbReference>
<comment type="caution">
    <text evidence="1">The sequence shown here is derived from an EMBL/GenBank/DDBJ whole genome shotgun (WGS) entry which is preliminary data.</text>
</comment>
<dbReference type="Proteomes" id="UP000805649">
    <property type="component" value="Unassembled WGS sequence"/>
</dbReference>